<dbReference type="Pfam" id="PF17863">
    <property type="entry name" value="AAA_lid_2"/>
    <property type="match status" value="1"/>
</dbReference>
<dbReference type="EMBL" id="LOHZ01000015">
    <property type="protein sequence ID" value="KYO68607.1"/>
    <property type="molecule type" value="Genomic_DNA"/>
</dbReference>
<feature type="domain" description="ChlI/MoxR AAA lid" evidence="5">
    <location>
        <begin position="231"/>
        <end position="303"/>
    </location>
</feature>
<dbReference type="FunFam" id="3.40.50.300:FF:000640">
    <property type="entry name" value="MoxR family ATPase"/>
    <property type="match status" value="1"/>
</dbReference>
<dbReference type="Gene3D" id="3.40.50.300">
    <property type="entry name" value="P-loop containing nucleotide triphosphate hydrolases"/>
    <property type="match status" value="1"/>
</dbReference>
<dbReference type="GO" id="GO:0016887">
    <property type="term" value="F:ATP hydrolysis activity"/>
    <property type="evidence" value="ECO:0007669"/>
    <property type="project" value="InterPro"/>
</dbReference>
<name>A0A162MZQ2_9FIRM</name>
<dbReference type="InterPro" id="IPR050764">
    <property type="entry name" value="CbbQ/NirQ/NorQ/GpvN"/>
</dbReference>
<protein>
    <submittedName>
        <fullName evidence="6">ATPase RavA</fullName>
        <ecNumber evidence="6">3.6.3.-</ecNumber>
    </submittedName>
</protein>
<dbReference type="AlphaFoldDB" id="A0A162MZQ2"/>
<keyword evidence="7" id="KW-1185">Reference proteome</keyword>
<keyword evidence="6" id="KW-0378">Hydrolase</keyword>
<dbReference type="EC" id="3.6.3.-" evidence="6"/>
<dbReference type="STRING" id="520767.ATZ99_01160"/>
<evidence type="ECO:0000259" key="4">
    <source>
        <dbReference type="Pfam" id="PF07726"/>
    </source>
</evidence>
<dbReference type="Gene3D" id="1.10.8.80">
    <property type="entry name" value="Magnesium chelatase subunit I, C-Terminal domain"/>
    <property type="match status" value="1"/>
</dbReference>
<keyword evidence="1" id="KW-0547">Nucleotide-binding</keyword>
<proteinExistence type="inferred from homology"/>
<dbReference type="SUPFAM" id="SSF52540">
    <property type="entry name" value="P-loop containing nucleoside triphosphate hydrolases"/>
    <property type="match status" value="1"/>
</dbReference>
<reference evidence="6 7" key="1">
    <citation type="submission" date="2015-12" db="EMBL/GenBank/DDBJ databases">
        <title>Draft genome of Thermovenabulum gondwanense isolated from a red thermophilic microbial mat colonisisng an outflow channel of a bore well.</title>
        <authorList>
            <person name="Patel B.K."/>
        </authorList>
    </citation>
    <scope>NUCLEOTIDE SEQUENCE [LARGE SCALE GENOMIC DNA]</scope>
    <source>
        <strain evidence="6 7">R270</strain>
    </source>
</reference>
<gene>
    <name evidence="6" type="primary">ravA</name>
    <name evidence="6" type="ORF">ATZ99_01160</name>
</gene>
<accession>A0A162MZQ2</accession>
<dbReference type="PIRSF" id="PIRSF002849">
    <property type="entry name" value="AAA_ATPase_chaperone_MoxR_prd"/>
    <property type="match status" value="1"/>
</dbReference>
<feature type="domain" description="ATPase AAA-3" evidence="4">
    <location>
        <begin position="39"/>
        <end position="169"/>
    </location>
</feature>
<dbReference type="InterPro" id="IPR027417">
    <property type="entry name" value="P-loop_NTPase"/>
</dbReference>
<comment type="similarity">
    <text evidence="3">Belongs to the MoxR family.</text>
</comment>
<dbReference type="GO" id="GO:0005524">
    <property type="term" value="F:ATP binding"/>
    <property type="evidence" value="ECO:0007669"/>
    <property type="project" value="UniProtKB-KW"/>
</dbReference>
<evidence type="ECO:0000256" key="2">
    <source>
        <dbReference type="ARBA" id="ARBA00022840"/>
    </source>
</evidence>
<dbReference type="InterPro" id="IPR041628">
    <property type="entry name" value="ChlI/MoxR_AAA_lid"/>
</dbReference>
<sequence length="313" mass="35554">MEAGFEEKIKDILNYIGKVVVGKTHVVELILTALLADGHVLLEDVPGVGKTLMAKAIARSLDLEFKRIQFTPDMLPQDVLGVNIYNQKTGDFLFNEGPIITNILLADEINRATPRTQSSLLEAMEERQFTVDGVTRRLKAPFLVIATQNPVEMEGTFPLPEAQLDRFLMKIDIGYPQLEEERLILRRFGKGNPLEEVKPVLTGKELLEMRERLKKVNFDESLENYMLTIVRETRKHPAVKLGASPRASLLFYRCVKAFAAIKGRDYVIPDDIKYLAKPVLNHRLILNYESVIKNYKPEDVLDDIIKNTPVPVE</sequence>
<dbReference type="PANTHER" id="PTHR42759">
    <property type="entry name" value="MOXR FAMILY PROTEIN"/>
    <property type="match status" value="1"/>
</dbReference>
<evidence type="ECO:0000313" key="7">
    <source>
        <dbReference type="Proteomes" id="UP000075737"/>
    </source>
</evidence>
<dbReference type="PANTHER" id="PTHR42759:SF5">
    <property type="entry name" value="METHANOL DEHYDROGENASE REGULATOR"/>
    <property type="match status" value="1"/>
</dbReference>
<dbReference type="Pfam" id="PF07726">
    <property type="entry name" value="AAA_3"/>
    <property type="match status" value="1"/>
</dbReference>
<comment type="caution">
    <text evidence="6">The sequence shown here is derived from an EMBL/GenBank/DDBJ whole genome shotgun (WGS) entry which is preliminary data.</text>
</comment>
<evidence type="ECO:0000259" key="5">
    <source>
        <dbReference type="Pfam" id="PF17863"/>
    </source>
</evidence>
<evidence type="ECO:0000256" key="3">
    <source>
        <dbReference type="ARBA" id="ARBA00061607"/>
    </source>
</evidence>
<dbReference type="InterPro" id="IPR011703">
    <property type="entry name" value="ATPase_AAA-3"/>
</dbReference>
<dbReference type="CDD" id="cd00009">
    <property type="entry name" value="AAA"/>
    <property type="match status" value="1"/>
</dbReference>
<dbReference type="Proteomes" id="UP000075737">
    <property type="component" value="Unassembled WGS sequence"/>
</dbReference>
<evidence type="ECO:0000313" key="6">
    <source>
        <dbReference type="EMBL" id="KYO68607.1"/>
    </source>
</evidence>
<organism evidence="6 7">
    <name type="scientific">Thermovenabulum gondwanense</name>
    <dbReference type="NCBI Taxonomy" id="520767"/>
    <lineage>
        <taxon>Bacteria</taxon>
        <taxon>Bacillati</taxon>
        <taxon>Bacillota</taxon>
        <taxon>Clostridia</taxon>
        <taxon>Thermosediminibacterales</taxon>
        <taxon>Thermosediminibacteraceae</taxon>
        <taxon>Thermovenabulum</taxon>
    </lineage>
</organism>
<dbReference type="PATRIC" id="fig|520767.4.peg.123"/>
<evidence type="ECO:0000256" key="1">
    <source>
        <dbReference type="ARBA" id="ARBA00022741"/>
    </source>
</evidence>
<dbReference type="RefSeq" id="WP_068747314.1">
    <property type="nucleotide sequence ID" value="NZ_LOHZ01000015.1"/>
</dbReference>
<keyword evidence="2" id="KW-0067">ATP-binding</keyword>